<reference evidence="2 3" key="1">
    <citation type="submission" date="2018-06" db="EMBL/GenBank/DDBJ databases">
        <title>Lujinxingia sediminis gen. nov. sp. nov., a new facultative anaerobic member of the class Deltaproteobacteria, and proposal of Lujinxingaceae fam. nov.</title>
        <authorList>
            <person name="Guo L.-Y."/>
            <person name="Li C.-M."/>
            <person name="Wang S."/>
            <person name="Du Z.-J."/>
        </authorList>
    </citation>
    <scope>NUCLEOTIDE SEQUENCE [LARGE SCALE GENOMIC DNA]</scope>
    <source>
        <strain evidence="2 3">FA350</strain>
    </source>
</reference>
<keyword evidence="1" id="KW-1133">Transmembrane helix</keyword>
<dbReference type="KEGG" id="bsed:DN745_17440"/>
<name>A0A2Z4FQR7_9DELT</name>
<feature type="transmembrane region" description="Helical" evidence="1">
    <location>
        <begin position="20"/>
        <end position="36"/>
    </location>
</feature>
<evidence type="ECO:0000313" key="2">
    <source>
        <dbReference type="EMBL" id="AWV91014.1"/>
    </source>
</evidence>
<dbReference type="Proteomes" id="UP000249799">
    <property type="component" value="Chromosome"/>
</dbReference>
<accession>A0A2Z4FQR7</accession>
<gene>
    <name evidence="2" type="ORF">DN745_17440</name>
</gene>
<evidence type="ECO:0000313" key="3">
    <source>
        <dbReference type="Proteomes" id="UP000249799"/>
    </source>
</evidence>
<sequence length="329" mass="36198">MVGLLDYQALLLTVTGREGSFYLLFHITYGCARWIWLDRITIFSLNAAIAHQAVPAILLPANTNALPTLCGRVIPIFAINFKDFSGDFMTEVQRRSRVDQTRCPECKEQINGLADGLCPGCGFPMQELIQYVEQTEATHRSDSLQRERSGRIEGVIAHRDDIFGGQVVVLTNPRQLAVGFIQHEPELAVGQRGALQFTASPSALFFAREPDTAEVVTPNGLRAFSSEVKLPKRTNELPPSIVFLGMLGYLNLLIAGSAGFIGLVIDYQSMGIALIIQAVFGTTLLRVIYHIAESVWQMREVALRLPKMKIHSVEEPSSDVTVTPNAAGD</sequence>
<organism evidence="2 3">
    <name type="scientific">Bradymonas sediminis</name>
    <dbReference type="NCBI Taxonomy" id="1548548"/>
    <lineage>
        <taxon>Bacteria</taxon>
        <taxon>Deltaproteobacteria</taxon>
        <taxon>Bradymonadales</taxon>
        <taxon>Bradymonadaceae</taxon>
        <taxon>Bradymonas</taxon>
    </lineage>
</organism>
<dbReference type="EMBL" id="CP030032">
    <property type="protein sequence ID" value="AWV91014.1"/>
    <property type="molecule type" value="Genomic_DNA"/>
</dbReference>
<feature type="transmembrane region" description="Helical" evidence="1">
    <location>
        <begin position="271"/>
        <end position="289"/>
    </location>
</feature>
<keyword evidence="1" id="KW-0812">Transmembrane</keyword>
<protein>
    <submittedName>
        <fullName evidence="2">Uncharacterized protein</fullName>
    </submittedName>
</protein>
<keyword evidence="1" id="KW-0472">Membrane</keyword>
<dbReference type="AlphaFoldDB" id="A0A2Z4FQR7"/>
<keyword evidence="3" id="KW-1185">Reference proteome</keyword>
<feature type="transmembrane region" description="Helical" evidence="1">
    <location>
        <begin position="241"/>
        <end position="265"/>
    </location>
</feature>
<evidence type="ECO:0000256" key="1">
    <source>
        <dbReference type="SAM" id="Phobius"/>
    </source>
</evidence>
<proteinExistence type="predicted"/>